<dbReference type="InterPro" id="IPR011335">
    <property type="entry name" value="Restrct_endonuc-II-like"/>
</dbReference>
<comment type="caution">
    <text evidence="2">The sequence shown here is derived from an EMBL/GenBank/DDBJ whole genome shotgun (WGS) entry which is preliminary data.</text>
</comment>
<evidence type="ECO:0000313" key="2">
    <source>
        <dbReference type="EMBL" id="RFA97431.1"/>
    </source>
</evidence>
<dbReference type="Pfam" id="PF08378">
    <property type="entry name" value="NERD"/>
    <property type="match status" value="1"/>
</dbReference>
<dbReference type="InterPro" id="IPR011528">
    <property type="entry name" value="NERD"/>
</dbReference>
<dbReference type="SUPFAM" id="SSF52980">
    <property type="entry name" value="Restriction endonuclease-like"/>
    <property type="match status" value="1"/>
</dbReference>
<proteinExistence type="predicted"/>
<evidence type="ECO:0000313" key="3">
    <source>
        <dbReference type="EMBL" id="RFA97494.1"/>
    </source>
</evidence>
<gene>
    <name evidence="2" type="ORF">CGL51_03015</name>
    <name evidence="3" type="ORF">CGL52_09200</name>
</gene>
<dbReference type="Proteomes" id="UP000256877">
    <property type="component" value="Unassembled WGS sequence"/>
</dbReference>
<evidence type="ECO:0000313" key="5">
    <source>
        <dbReference type="Proteomes" id="UP000257123"/>
    </source>
</evidence>
<accession>A0A371R1K7</accession>
<dbReference type="RefSeq" id="WP_116420639.1">
    <property type="nucleotide sequence ID" value="NZ_NMUE01000006.1"/>
</dbReference>
<name>A0A371R1K7_9CREN</name>
<organism evidence="2 5">
    <name type="scientific">Pyrobaculum aerophilum</name>
    <dbReference type="NCBI Taxonomy" id="13773"/>
    <lineage>
        <taxon>Archaea</taxon>
        <taxon>Thermoproteota</taxon>
        <taxon>Thermoprotei</taxon>
        <taxon>Thermoproteales</taxon>
        <taxon>Thermoproteaceae</taxon>
        <taxon>Pyrobaculum</taxon>
    </lineage>
</organism>
<dbReference type="AlphaFoldDB" id="A0A371R1K7"/>
<dbReference type="OrthoDB" id="26378at2157"/>
<evidence type="ECO:0000313" key="4">
    <source>
        <dbReference type="Proteomes" id="UP000256877"/>
    </source>
</evidence>
<dbReference type="EMBL" id="NMUF01000026">
    <property type="protein sequence ID" value="RFA97494.1"/>
    <property type="molecule type" value="Genomic_DNA"/>
</dbReference>
<feature type="domain" description="NERD" evidence="1">
    <location>
        <begin position="66"/>
        <end position="145"/>
    </location>
</feature>
<reference evidence="4 5" key="1">
    <citation type="submission" date="2017-07" db="EMBL/GenBank/DDBJ databases">
        <title>Draft genome sequence of aerobic hyperthermophilic archaea, Pyrobaculum aerophilum YKB31 and YKB32.</title>
        <authorList>
            <person name="Mochizuki T."/>
            <person name="Berliner A.J."/>
            <person name="Yoshida-Takashima Y."/>
            <person name="Takaki Y."/>
            <person name="Nunoura T."/>
            <person name="Takai K."/>
        </authorList>
    </citation>
    <scope>NUCLEOTIDE SEQUENCE [LARGE SCALE GENOMIC DNA]</scope>
    <source>
        <strain evidence="2 5">YKB31</strain>
        <strain evidence="3 4">YKB32</strain>
    </source>
</reference>
<dbReference type="Proteomes" id="UP000257123">
    <property type="component" value="Unassembled WGS sequence"/>
</dbReference>
<evidence type="ECO:0000259" key="1">
    <source>
        <dbReference type="Pfam" id="PF08378"/>
    </source>
</evidence>
<sequence length="184" mass="20596">MQDICDAVKRFLSGDKSAATLLIDAGFLNRGEPLTKGYVLYKALKYGLHVYSFIRNLNWDEFEEFIRYVFSEFGFNVAANVRLKCNGGAEFDIIAWNKEVAFVIEAKKWKGGGGKWAEVARKHLEKTAKCLDKLLAFSPSVVPVVISSTETSFISGGVPLVPVWKIGNFLSSFHDLKDHITILK</sequence>
<dbReference type="EMBL" id="NMUE01000006">
    <property type="protein sequence ID" value="RFA97431.1"/>
    <property type="molecule type" value="Genomic_DNA"/>
</dbReference>
<protein>
    <recommendedName>
        <fullName evidence="1">NERD domain-containing protein</fullName>
    </recommendedName>
</protein>